<dbReference type="GO" id="GO:0005938">
    <property type="term" value="C:cell cortex"/>
    <property type="evidence" value="ECO:0007669"/>
    <property type="project" value="UniProtKB-SubCell"/>
</dbReference>
<keyword evidence="3 6" id="KW-0963">Cytoplasm</keyword>
<evidence type="ECO:0000313" key="8">
    <source>
        <dbReference type="EMBL" id="CAB1412894.1"/>
    </source>
</evidence>
<dbReference type="AlphaFoldDB" id="A0A9N7Y685"/>
<dbReference type="GO" id="GO:0007186">
    <property type="term" value="P:G protein-coupled receptor signaling pathway"/>
    <property type="evidence" value="ECO:0007669"/>
    <property type="project" value="TreeGrafter"/>
</dbReference>
<evidence type="ECO:0000256" key="1">
    <source>
        <dbReference type="ARBA" id="ARBA00004544"/>
    </source>
</evidence>
<evidence type="ECO:0000256" key="6">
    <source>
        <dbReference type="RuleBase" id="RU369048"/>
    </source>
</evidence>
<keyword evidence="5" id="KW-0143">Chaperone</keyword>
<feature type="region of interest" description="Disordered" evidence="7">
    <location>
        <begin position="217"/>
        <end position="238"/>
    </location>
</feature>
<dbReference type="Pfam" id="PF10165">
    <property type="entry name" value="Ric8"/>
    <property type="match status" value="1"/>
</dbReference>
<dbReference type="PANTHER" id="PTHR12425:SF3">
    <property type="entry name" value="SYNEMBRYN"/>
    <property type="match status" value="1"/>
</dbReference>
<dbReference type="InterPro" id="IPR008376">
    <property type="entry name" value="Chaperone_Ric-8_A/B"/>
</dbReference>
<dbReference type="GO" id="GO:0005085">
    <property type="term" value="F:guanyl-nucleotide exchange factor activity"/>
    <property type="evidence" value="ECO:0007669"/>
    <property type="project" value="UniProtKB-UniRule"/>
</dbReference>
<feature type="region of interest" description="Disordered" evidence="7">
    <location>
        <begin position="282"/>
        <end position="308"/>
    </location>
</feature>
<comment type="caution">
    <text evidence="8">The sequence shown here is derived from an EMBL/GenBank/DDBJ whole genome shotgun (WGS) entry which is preliminary data.</text>
</comment>
<feature type="compositionally biased region" description="Basic and acidic residues" evidence="7">
    <location>
        <begin position="282"/>
        <end position="297"/>
    </location>
</feature>
<gene>
    <name evidence="8" type="ORF">PLEPLA_LOCUS588</name>
</gene>
<dbReference type="PRINTS" id="PR01802">
    <property type="entry name" value="SYNEMBRYN"/>
</dbReference>
<dbReference type="InterPro" id="IPR019318">
    <property type="entry name" value="Gua_nucleotide_exch_fac_Ric8"/>
</dbReference>
<organism evidence="8 9">
    <name type="scientific">Pleuronectes platessa</name>
    <name type="common">European plaice</name>
    <dbReference type="NCBI Taxonomy" id="8262"/>
    <lineage>
        <taxon>Eukaryota</taxon>
        <taxon>Metazoa</taxon>
        <taxon>Chordata</taxon>
        <taxon>Craniata</taxon>
        <taxon>Vertebrata</taxon>
        <taxon>Euteleostomi</taxon>
        <taxon>Actinopterygii</taxon>
        <taxon>Neopterygii</taxon>
        <taxon>Teleostei</taxon>
        <taxon>Neoteleostei</taxon>
        <taxon>Acanthomorphata</taxon>
        <taxon>Carangaria</taxon>
        <taxon>Pleuronectiformes</taxon>
        <taxon>Pleuronectoidei</taxon>
        <taxon>Pleuronectidae</taxon>
        <taxon>Pleuronectes</taxon>
    </lineage>
</organism>
<accession>A0A9N7Y685</accession>
<comment type="similarity">
    <text evidence="2 6">Belongs to the synembryn family.</text>
</comment>
<evidence type="ECO:0000256" key="4">
    <source>
        <dbReference type="ARBA" id="ARBA00022658"/>
    </source>
</evidence>
<evidence type="ECO:0000256" key="3">
    <source>
        <dbReference type="ARBA" id="ARBA00022490"/>
    </source>
</evidence>
<comment type="subcellular location">
    <subcellularLocation>
        <location evidence="1">Cytoplasm</location>
        <location evidence="1">Cell cortex</location>
    </subcellularLocation>
</comment>
<reference evidence="8" key="1">
    <citation type="submission" date="2020-03" db="EMBL/GenBank/DDBJ databases">
        <authorList>
            <person name="Weist P."/>
        </authorList>
    </citation>
    <scope>NUCLEOTIDE SEQUENCE</scope>
</reference>
<dbReference type="GO" id="GO:0001965">
    <property type="term" value="F:G-protein alpha-subunit binding"/>
    <property type="evidence" value="ECO:0007669"/>
    <property type="project" value="UniProtKB-UniRule"/>
</dbReference>
<feature type="region of interest" description="Disordered" evidence="7">
    <location>
        <begin position="715"/>
        <end position="759"/>
    </location>
</feature>
<dbReference type="EMBL" id="CADEAL010000025">
    <property type="protein sequence ID" value="CAB1412894.1"/>
    <property type="molecule type" value="Genomic_DNA"/>
</dbReference>
<dbReference type="Proteomes" id="UP001153269">
    <property type="component" value="Unassembled WGS sequence"/>
</dbReference>
<dbReference type="Gene3D" id="1.25.10.10">
    <property type="entry name" value="Leucine-rich Repeat Variant"/>
    <property type="match status" value="1"/>
</dbReference>
<name>A0A9N7Y685_PLEPL</name>
<dbReference type="PANTHER" id="PTHR12425">
    <property type="entry name" value="SYNEMBRYN"/>
    <property type="match status" value="1"/>
</dbReference>
<comment type="function">
    <text evidence="6">Chaperone that specifically binds and folds nascent G alpha proteins prior to G protein heterotrimer formation. Also acts as a guanine nucleotide exchange factor (GEF) for G alpha proteins by stimulating exchange of bound GDP for free GTP.</text>
</comment>
<feature type="compositionally biased region" description="Acidic residues" evidence="7">
    <location>
        <begin position="220"/>
        <end position="238"/>
    </location>
</feature>
<evidence type="ECO:0000256" key="5">
    <source>
        <dbReference type="ARBA" id="ARBA00023186"/>
    </source>
</evidence>
<feature type="compositionally biased region" description="Acidic residues" evidence="7">
    <location>
        <begin position="298"/>
        <end position="308"/>
    </location>
</feature>
<proteinExistence type="inferred from homology"/>
<evidence type="ECO:0000313" key="9">
    <source>
        <dbReference type="Proteomes" id="UP001153269"/>
    </source>
</evidence>
<dbReference type="InterPro" id="IPR016024">
    <property type="entry name" value="ARM-type_fold"/>
</dbReference>
<keyword evidence="4 6" id="KW-0344">Guanine-nucleotide releasing factor</keyword>
<evidence type="ECO:0000256" key="7">
    <source>
        <dbReference type="SAM" id="MobiDB-lite"/>
    </source>
</evidence>
<protein>
    <recommendedName>
        <fullName evidence="6">Synembryn</fullName>
    </recommendedName>
    <alternativeName>
        <fullName evidence="6">Protein Ric-8</fullName>
    </alternativeName>
</protein>
<sequence length="759" mass="84996">MSLGPRLPAGHFSLSALLPLPTGHKREHPARKARLTLAHHLLTVLSFSGAMDVDVEGIILCIKEGDEAGVQTQLQEFNKEYAQCFFFDAEERDRRKQRKLEEFRHNKVRDYADSDSDCDEDDQEDRGFILRQNLAVVLLRFIRTGVKLHLLRVCVRTLRILSRDKKVLGPFVTDNALLTLAKLAGLTTTDASDEACDPDSDFYDNIIASLTEAKVLPSGVEEEEGDAETEANDQSEECSAIDEDVKSEDSIVNSGEVDSVSGIGSHRTSINEMHRGSIHHKVLERGRKDRRESKVEGMEEEEDGESGEEALRKEAMKVLCNVVYNSTWAQERFSALSLLSGLMECLSTSVSSSSPSSVQFYELRLMFLITALRPELRTQLQQEGGLPVLTAALESGLEVQWKEQYECALQPVANPISLEASQRVIEILKILFNITYSSTDRSPARSVHKRGVTNLSGDNAALYRHLVAILRLCLMRKCTLSNDTDELQSHTVNLLSALPLQCLDVLLLVPQDPDSEQCPGVNMDCVNILLTFMERRLESGDKIKEKLTPILNLLTESCRAHRETRHYIRKHILPPLTDVSHRPEEGSTVKNRLIRLMTHLDTDVKHCAADLLFVLCKENVRRFVKYTGYGNAAGLLATRGLLCGQGRRMSSSAGRYSSDSDSDTEEYRQVKDRINPVTGRLEVEHSNPMEGMTEEEKEEEAKTLMMLFNKLSRSNNTQTMGVDSEGKLVPLSGLRENSLGEEMRSESENDGEAEEGEKN</sequence>
<feature type="compositionally biased region" description="Acidic residues" evidence="7">
    <location>
        <begin position="748"/>
        <end position="759"/>
    </location>
</feature>
<comment type="subunit">
    <text evidence="6">Interacts with some GDP-bound G alpha proteins. Does not interact with G-alpha proteins when they are in complex with subunits beta and gamma.</text>
</comment>
<dbReference type="InterPro" id="IPR011989">
    <property type="entry name" value="ARM-like"/>
</dbReference>
<keyword evidence="9" id="KW-1185">Reference proteome</keyword>
<feature type="region of interest" description="Disordered" evidence="7">
    <location>
        <begin position="648"/>
        <end position="671"/>
    </location>
</feature>
<evidence type="ECO:0000256" key="2">
    <source>
        <dbReference type="ARBA" id="ARBA00009049"/>
    </source>
</evidence>
<dbReference type="GO" id="GO:0005886">
    <property type="term" value="C:plasma membrane"/>
    <property type="evidence" value="ECO:0007669"/>
    <property type="project" value="TreeGrafter"/>
</dbReference>
<feature type="compositionally biased region" description="Low complexity" evidence="7">
    <location>
        <begin position="648"/>
        <end position="659"/>
    </location>
</feature>
<dbReference type="SUPFAM" id="SSF48371">
    <property type="entry name" value="ARM repeat"/>
    <property type="match status" value="1"/>
</dbReference>